<feature type="compositionally biased region" description="Basic and acidic residues" evidence="2">
    <location>
        <begin position="233"/>
        <end position="243"/>
    </location>
</feature>
<protein>
    <submittedName>
        <fullName evidence="3">Uncharacterized protein</fullName>
    </submittedName>
</protein>
<dbReference type="SUPFAM" id="SSF52266">
    <property type="entry name" value="SGNH hydrolase"/>
    <property type="match status" value="1"/>
</dbReference>
<evidence type="ECO:0000256" key="1">
    <source>
        <dbReference type="SAM" id="Coils"/>
    </source>
</evidence>
<feature type="coiled-coil region" evidence="1">
    <location>
        <begin position="271"/>
        <end position="319"/>
    </location>
</feature>
<dbReference type="Gene3D" id="3.40.50.1110">
    <property type="entry name" value="SGNH hydrolase"/>
    <property type="match status" value="1"/>
</dbReference>
<keyword evidence="1" id="KW-0175">Coiled coil</keyword>
<name>A0A7D4XWG9_BIFLI</name>
<proteinExistence type="predicted"/>
<dbReference type="InterPro" id="IPR036514">
    <property type="entry name" value="SGNH_hydro_sf"/>
</dbReference>
<evidence type="ECO:0000256" key="2">
    <source>
        <dbReference type="SAM" id="MobiDB-lite"/>
    </source>
</evidence>
<evidence type="ECO:0000313" key="4">
    <source>
        <dbReference type="Proteomes" id="UP000551316"/>
    </source>
</evidence>
<accession>A0A7D4XWG9</accession>
<dbReference type="EMBL" id="JABNND010000007">
    <property type="protein sequence ID" value="NQX50708.1"/>
    <property type="molecule type" value="Genomic_DNA"/>
</dbReference>
<reference evidence="3 4" key="1">
    <citation type="submission" date="2020-05" db="EMBL/GenBank/DDBJ databases">
        <title>Draft Genome Sequence of Bifidobacterium longum subsp. Infantis BI-G201, a Commercialization Strain.</title>
        <authorList>
            <person name="Song J."/>
            <person name="Xu Y."/>
            <person name="Han D."/>
            <person name="Teng Q."/>
            <person name="Jiang D."/>
            <person name="Liu Q."/>
        </authorList>
    </citation>
    <scope>NUCLEOTIDE SEQUENCE [LARGE SCALE GENOMIC DNA]</scope>
    <source>
        <strain evidence="3 4">BI-G201</strain>
    </source>
</reference>
<dbReference type="CDD" id="cd00229">
    <property type="entry name" value="SGNH_hydrolase"/>
    <property type="match status" value="1"/>
</dbReference>
<organism evidence="3 4">
    <name type="scientific">Bifidobacterium longum subsp. infantis</name>
    <dbReference type="NCBI Taxonomy" id="1682"/>
    <lineage>
        <taxon>Bacteria</taxon>
        <taxon>Bacillati</taxon>
        <taxon>Actinomycetota</taxon>
        <taxon>Actinomycetes</taxon>
        <taxon>Bifidobacteriales</taxon>
        <taxon>Bifidobacteriaceae</taxon>
        <taxon>Bifidobacterium</taxon>
    </lineage>
</organism>
<dbReference type="Proteomes" id="UP000551316">
    <property type="component" value="Unassembled WGS sequence"/>
</dbReference>
<dbReference type="RefSeq" id="WP_032744131.1">
    <property type="nucleotide sequence ID" value="NZ_CP054425.1"/>
</dbReference>
<feature type="region of interest" description="Disordered" evidence="2">
    <location>
        <begin position="221"/>
        <end position="249"/>
    </location>
</feature>
<evidence type="ECO:0000313" key="3">
    <source>
        <dbReference type="EMBL" id="NQX50708.1"/>
    </source>
</evidence>
<sequence length="377" mass="40321">MSGINQTRAIPAGTHAVWCGDSVTLGTGASTAAKRYSTLASGELNLTEHNYAKTDAGYLVDGNAISMQLDAAKADTGYAHGQVGYVFLMTGLTDSYQSLANMRQAVADTIGKAKRLFPAARIVVGVGPGCIPDAADAEGIAKQGHILTAITLAGTSADALVIRNMRAICGSDPDMHATGINPNDEGMRLLAQAVVTGVDADKGEPLDTPVTDLTRVYSSPGADWASRQVNAQRKREASKKEANRPTGTELTQLTSKLDELTQAQGLQQVILQQQQEQIGEQQRQLAEQQKQLERQQAELKTAQEQLAEQQKTLKSIVDDQGSTVNQLKAITSGLAATDGRVDQIQHTLYKNQVWLKDQLSKLDQRVTALENKGTVTG</sequence>
<comment type="caution">
    <text evidence="3">The sequence shown here is derived from an EMBL/GenBank/DDBJ whole genome shotgun (WGS) entry which is preliminary data.</text>
</comment>
<dbReference type="AlphaFoldDB" id="A0A7D4XWG9"/>
<gene>
    <name evidence="3" type="ORF">HNS28_04365</name>
</gene>